<dbReference type="GO" id="GO:0016705">
    <property type="term" value="F:oxidoreductase activity, acting on paired donors, with incorporation or reduction of molecular oxygen"/>
    <property type="evidence" value="ECO:0007669"/>
    <property type="project" value="InterPro"/>
</dbReference>
<dbReference type="PANTHER" id="PTHR24305:SF166">
    <property type="entry name" value="CYTOCHROME P450 12A4, MITOCHONDRIAL-RELATED"/>
    <property type="match status" value="1"/>
</dbReference>
<keyword evidence="10" id="KW-1185">Reference proteome</keyword>
<keyword evidence="5 6" id="KW-0408">Iron</keyword>
<feature type="chain" id="PRO_5002240770" description="Cytochrome P450" evidence="8">
    <location>
        <begin position="22"/>
        <end position="561"/>
    </location>
</feature>
<reference evidence="9 10" key="1">
    <citation type="submission" date="2015-01" db="EMBL/GenBank/DDBJ databases">
        <title>The Genome Sequence of Exophiala oligosperma CBS72588.</title>
        <authorList>
            <consortium name="The Broad Institute Genomics Platform"/>
            <person name="Cuomo C."/>
            <person name="de Hoog S."/>
            <person name="Gorbushina A."/>
            <person name="Stielow B."/>
            <person name="Teixiera M."/>
            <person name="Abouelleil A."/>
            <person name="Chapman S.B."/>
            <person name="Priest M."/>
            <person name="Young S.K."/>
            <person name="Wortman J."/>
            <person name="Nusbaum C."/>
            <person name="Birren B."/>
        </authorList>
    </citation>
    <scope>NUCLEOTIDE SEQUENCE [LARGE SCALE GENOMIC DNA]</scope>
    <source>
        <strain evidence="9 10">CBS 72588</strain>
    </source>
</reference>
<protein>
    <recommendedName>
        <fullName evidence="11">Cytochrome P450</fullName>
    </recommendedName>
</protein>
<evidence type="ECO:0000256" key="7">
    <source>
        <dbReference type="RuleBase" id="RU000461"/>
    </source>
</evidence>
<dbReference type="InterPro" id="IPR050121">
    <property type="entry name" value="Cytochrome_P450_monoxygenase"/>
</dbReference>
<evidence type="ECO:0000256" key="2">
    <source>
        <dbReference type="ARBA" id="ARBA00010617"/>
    </source>
</evidence>
<comment type="cofactor">
    <cofactor evidence="1 6">
        <name>heme</name>
        <dbReference type="ChEBI" id="CHEBI:30413"/>
    </cofactor>
</comment>
<dbReference type="OrthoDB" id="1470350at2759"/>
<keyword evidence="7" id="KW-0503">Monooxygenase</keyword>
<dbReference type="InterPro" id="IPR002401">
    <property type="entry name" value="Cyt_P450_E_grp-I"/>
</dbReference>
<dbReference type="SUPFAM" id="SSF48264">
    <property type="entry name" value="Cytochrome P450"/>
    <property type="match status" value="1"/>
</dbReference>
<sequence length="561" mass="63383">MTWAMIILLLLGLWALSNVYSLVRNYLVARKTGLPILVCPINNYNPLWMASGIPLNPLYKRILPRHLYERVNCASYGFEWREKSGIFQKYGPAFVLVTTGAVELNTVDPGLVSEVLRRPKDFPNTDIGDVIMGVFGPNLLTTNGERWSRQRKLIAPNINEKISSLVFGESRRQAREMVASYVDEAQGVTNDTVRGLKALAINVLGTAGFGIRRPWKDDATSQPKRQCQRFTYMEATKIVVENIVGAVFPTRLLTLSILPSSWQDIGRAKTEFPQLTKEMLENERKVQESATEARTNLMSLLVRLSDADGAKSTQYLTEDEMLGNLFIFTAAGFDTTANTMAYALALLATYPKYQDWLYEEIKAVIGDKPTESLEYADTFPRLPRCLALMLETMRLFPPLVHIAKQVNKTQDVAVATSLRSYFLPRRVVIYLSSVALHRSLQTYGDDADAFRPERWILDPSVEPGSAKSTIAANVRTMPKGSFVPWSAGPRVCPGMKMAQVEFVGVFLTVCERYTFAPVRLRDDETDDQVKARFEAVMEDSSPRLTLQMNRFEDLKIKWTRR</sequence>
<dbReference type="Proteomes" id="UP000053342">
    <property type="component" value="Unassembled WGS sequence"/>
</dbReference>
<evidence type="ECO:0000256" key="4">
    <source>
        <dbReference type="ARBA" id="ARBA00023002"/>
    </source>
</evidence>
<gene>
    <name evidence="9" type="ORF">PV06_09405</name>
</gene>
<evidence type="ECO:0008006" key="11">
    <source>
        <dbReference type="Google" id="ProtNLM"/>
    </source>
</evidence>
<evidence type="ECO:0000313" key="10">
    <source>
        <dbReference type="Proteomes" id="UP000053342"/>
    </source>
</evidence>
<dbReference type="PROSITE" id="PS00086">
    <property type="entry name" value="CYTOCHROME_P450"/>
    <property type="match status" value="1"/>
</dbReference>
<dbReference type="EMBL" id="KN847341">
    <property type="protein sequence ID" value="KIW38444.1"/>
    <property type="molecule type" value="Genomic_DNA"/>
</dbReference>
<evidence type="ECO:0000313" key="9">
    <source>
        <dbReference type="EMBL" id="KIW38444.1"/>
    </source>
</evidence>
<dbReference type="PRINTS" id="PR00463">
    <property type="entry name" value="EP450I"/>
</dbReference>
<dbReference type="PANTHER" id="PTHR24305">
    <property type="entry name" value="CYTOCHROME P450"/>
    <property type="match status" value="1"/>
</dbReference>
<dbReference type="Gene3D" id="1.10.630.10">
    <property type="entry name" value="Cytochrome P450"/>
    <property type="match status" value="1"/>
</dbReference>
<feature type="binding site" description="axial binding residue" evidence="6">
    <location>
        <position position="492"/>
    </location>
    <ligand>
        <name>heme</name>
        <dbReference type="ChEBI" id="CHEBI:30413"/>
    </ligand>
    <ligandPart>
        <name>Fe</name>
        <dbReference type="ChEBI" id="CHEBI:18248"/>
    </ligandPart>
</feature>
<dbReference type="HOGENOM" id="CLU_001570_25_2_1"/>
<feature type="signal peptide" evidence="8">
    <location>
        <begin position="1"/>
        <end position="21"/>
    </location>
</feature>
<dbReference type="InterPro" id="IPR036396">
    <property type="entry name" value="Cyt_P450_sf"/>
</dbReference>
<name>A0A0D2DRY8_9EURO</name>
<dbReference type="GO" id="GO:0004497">
    <property type="term" value="F:monooxygenase activity"/>
    <property type="evidence" value="ECO:0007669"/>
    <property type="project" value="UniProtKB-KW"/>
</dbReference>
<evidence type="ECO:0000256" key="1">
    <source>
        <dbReference type="ARBA" id="ARBA00001971"/>
    </source>
</evidence>
<dbReference type="InterPro" id="IPR001128">
    <property type="entry name" value="Cyt_P450"/>
</dbReference>
<keyword evidence="4 7" id="KW-0560">Oxidoreductase</keyword>
<dbReference type="InterPro" id="IPR017972">
    <property type="entry name" value="Cyt_P450_CS"/>
</dbReference>
<dbReference type="Pfam" id="PF00067">
    <property type="entry name" value="p450"/>
    <property type="match status" value="1"/>
</dbReference>
<dbReference type="AlphaFoldDB" id="A0A0D2DRY8"/>
<keyword evidence="6 7" id="KW-0349">Heme</keyword>
<comment type="similarity">
    <text evidence="2 7">Belongs to the cytochrome P450 family.</text>
</comment>
<dbReference type="GO" id="GO:0005506">
    <property type="term" value="F:iron ion binding"/>
    <property type="evidence" value="ECO:0007669"/>
    <property type="project" value="InterPro"/>
</dbReference>
<dbReference type="STRING" id="215243.A0A0D2DRY8"/>
<dbReference type="PRINTS" id="PR00385">
    <property type="entry name" value="P450"/>
</dbReference>
<dbReference type="RefSeq" id="XP_016258660.1">
    <property type="nucleotide sequence ID" value="XM_016410853.1"/>
</dbReference>
<dbReference type="CDD" id="cd11070">
    <property type="entry name" value="CYP56-like"/>
    <property type="match status" value="1"/>
</dbReference>
<proteinExistence type="inferred from homology"/>
<evidence type="ECO:0000256" key="8">
    <source>
        <dbReference type="SAM" id="SignalP"/>
    </source>
</evidence>
<dbReference type="GO" id="GO:0020037">
    <property type="term" value="F:heme binding"/>
    <property type="evidence" value="ECO:0007669"/>
    <property type="project" value="InterPro"/>
</dbReference>
<dbReference type="VEuPathDB" id="FungiDB:PV06_09405"/>
<evidence type="ECO:0000256" key="6">
    <source>
        <dbReference type="PIRSR" id="PIRSR602401-1"/>
    </source>
</evidence>
<keyword evidence="8" id="KW-0732">Signal</keyword>
<dbReference type="GeneID" id="27361479"/>
<evidence type="ECO:0000256" key="5">
    <source>
        <dbReference type="ARBA" id="ARBA00023004"/>
    </source>
</evidence>
<evidence type="ECO:0000256" key="3">
    <source>
        <dbReference type="ARBA" id="ARBA00022723"/>
    </source>
</evidence>
<keyword evidence="3 6" id="KW-0479">Metal-binding</keyword>
<organism evidence="9 10">
    <name type="scientific">Exophiala oligosperma</name>
    <dbReference type="NCBI Taxonomy" id="215243"/>
    <lineage>
        <taxon>Eukaryota</taxon>
        <taxon>Fungi</taxon>
        <taxon>Dikarya</taxon>
        <taxon>Ascomycota</taxon>
        <taxon>Pezizomycotina</taxon>
        <taxon>Eurotiomycetes</taxon>
        <taxon>Chaetothyriomycetidae</taxon>
        <taxon>Chaetothyriales</taxon>
        <taxon>Herpotrichiellaceae</taxon>
        <taxon>Exophiala</taxon>
    </lineage>
</organism>
<accession>A0A0D2DRY8</accession>